<dbReference type="InterPro" id="IPR027266">
    <property type="entry name" value="TrmE/GcvT-like"/>
</dbReference>
<feature type="domain" description="FAD dependent oxidoreductase central" evidence="5">
    <location>
        <begin position="371"/>
        <end position="424"/>
    </location>
</feature>
<feature type="domain" description="FAD dependent oxidoreductase" evidence="2">
    <location>
        <begin position="10"/>
        <end position="368"/>
    </location>
</feature>
<feature type="domain" description="GCVT N-terminal" evidence="3">
    <location>
        <begin position="429"/>
        <end position="703"/>
    </location>
</feature>
<dbReference type="SUPFAM" id="SSF103025">
    <property type="entry name" value="Folate-binding domain"/>
    <property type="match status" value="1"/>
</dbReference>
<dbReference type="InterPro" id="IPR032503">
    <property type="entry name" value="FAO_M"/>
</dbReference>
<dbReference type="InterPro" id="IPR028896">
    <property type="entry name" value="GcvT/YgfZ/DmdA"/>
</dbReference>
<gene>
    <name evidence="6" type="ORF">ALOHA_HF4000007I05ctg1g33</name>
</gene>
<evidence type="ECO:0000259" key="3">
    <source>
        <dbReference type="Pfam" id="PF01571"/>
    </source>
</evidence>
<evidence type="ECO:0000256" key="1">
    <source>
        <dbReference type="ARBA" id="ARBA00008609"/>
    </source>
</evidence>
<feature type="domain" description="Aminomethyltransferase C-terminal" evidence="4">
    <location>
        <begin position="723"/>
        <end position="805"/>
    </location>
</feature>
<reference evidence="6" key="1">
    <citation type="journal article" date="2008" name="ISME J.">
        <title>Genomic patterns of recombination, clonal divergence and environment in marine microbial populations.</title>
        <authorList>
            <person name="Konstantinidis K.T."/>
            <person name="Delong E.F."/>
        </authorList>
    </citation>
    <scope>NUCLEOTIDE SEQUENCE</scope>
</reference>
<dbReference type="Pfam" id="PF01266">
    <property type="entry name" value="DAO"/>
    <property type="match status" value="1"/>
</dbReference>
<dbReference type="InterPro" id="IPR006222">
    <property type="entry name" value="GCVT_N"/>
</dbReference>
<protein>
    <submittedName>
        <fullName evidence="6">Putative glycine cleavage T-protein (Aminomethyl transferase)</fullName>
    </submittedName>
</protein>
<dbReference type="InterPro" id="IPR006076">
    <property type="entry name" value="FAD-dep_OxRdtase"/>
</dbReference>
<dbReference type="Gene3D" id="2.40.30.110">
    <property type="entry name" value="Aminomethyltransferase beta-barrel domains"/>
    <property type="match status" value="1"/>
</dbReference>
<proteinExistence type="inferred from homology"/>
<dbReference type="PROSITE" id="PS51257">
    <property type="entry name" value="PROKAR_LIPOPROTEIN"/>
    <property type="match status" value="1"/>
</dbReference>
<dbReference type="Pfam" id="PF08669">
    <property type="entry name" value="GCV_T_C"/>
    <property type="match status" value="1"/>
</dbReference>
<dbReference type="Pfam" id="PF01571">
    <property type="entry name" value="GCV_T"/>
    <property type="match status" value="1"/>
</dbReference>
<dbReference type="EMBL" id="EU016570">
    <property type="protein sequence ID" value="ABZ06260.1"/>
    <property type="molecule type" value="Genomic_DNA"/>
</dbReference>
<dbReference type="InterPro" id="IPR036188">
    <property type="entry name" value="FAD/NAD-bd_sf"/>
</dbReference>
<sequence length="813" mass="91949">MEKELPTGAKVVIIGGGVAGCSSAYHLAKFGWKDVILLERDQLTSGTTWHAAGLVSQLGPTAAVTKIRKYTTDLYKELEKKIDFSAGLKLNGALSIATTKGRWQELQRQATTAQLFDVHVEVLNIDQIKKIYPVINEKNILGGIFMPGDGQADPIGVTNLLAKAAKELGVQIFEKSPVEKILVKNGRVSGIKVNNQIIECEYLVLATGMWSRQIGEELGVSVPLYPAEHFYIITEPIKDLPKDLPVLRDFDDSLYLKEDAGKLLVGIFEGKSIPAFEKTNKVPNDFSFGEFPENFDHFEPYLEASFKRVPLLEKAGIRKFFSGPESFTPDTNTLLGEVPEIKNFFVCCGFNSIGIGSGGGAGKVTAEWMMNGHINEDLFIYDIKRFQKLHSKIDFIKQRITETLGDLYGMHWPYKQHKTSRNQKLFPYHEELKKAGAYFGASAGYERPLWFALNNEKPELQYSYNYQNWYPSVEFETKNARKNVGLFDLTAFSKYDLKGTKTHRELQRICTANIKNEIGKTTYTQMLNEDGGIETDLTVVCMDKNYFRIVTSAANKEHDKFHVLKYLSKEVEFKDVTDEVACLGVFGPKSRSLMSKLSNDDLSNENFKFGTSKEIKINNKKIWAQRLSYVGELGFELYIKMNESREIYNLIVDKGKEFNLSHCGMFAMDTMRMEKGYLHWGHDMSPEENQYEAGLGFAISYKKNVDFIGKGALLKIKDQKPKKKLVIFSLKENKPGFPLLLHDEPILSDGKIIGRTTSGNYSFNFKKNMAFGYVNSGENLNGKDIEIEVEKTKYKAIIESKPLHDPDNKIIKN</sequence>
<dbReference type="GO" id="GO:0016740">
    <property type="term" value="F:transferase activity"/>
    <property type="evidence" value="ECO:0007669"/>
    <property type="project" value="UniProtKB-KW"/>
</dbReference>
<dbReference type="InterPro" id="IPR013977">
    <property type="entry name" value="GcvT_C"/>
</dbReference>
<dbReference type="SUPFAM" id="SSF101790">
    <property type="entry name" value="Aminomethyltransferase beta-barrel domain"/>
    <property type="match status" value="1"/>
</dbReference>
<comment type="similarity">
    <text evidence="1">Belongs to the GcvT family.</text>
</comment>
<dbReference type="SUPFAM" id="SSF51905">
    <property type="entry name" value="FAD/NAD(P)-binding domain"/>
    <property type="match status" value="1"/>
</dbReference>
<evidence type="ECO:0000259" key="4">
    <source>
        <dbReference type="Pfam" id="PF08669"/>
    </source>
</evidence>
<dbReference type="InterPro" id="IPR029043">
    <property type="entry name" value="GcvT/YgfZ_C"/>
</dbReference>
<dbReference type="PANTHER" id="PTHR43757:SF2">
    <property type="entry name" value="AMINOMETHYLTRANSFERASE, MITOCHONDRIAL"/>
    <property type="match status" value="1"/>
</dbReference>
<keyword evidence="6" id="KW-0808">Transferase</keyword>
<dbReference type="Gene3D" id="3.50.50.60">
    <property type="entry name" value="FAD/NAD(P)-binding domain"/>
    <property type="match status" value="1"/>
</dbReference>
<dbReference type="PANTHER" id="PTHR43757">
    <property type="entry name" value="AMINOMETHYLTRANSFERASE"/>
    <property type="match status" value="1"/>
</dbReference>
<evidence type="ECO:0000259" key="5">
    <source>
        <dbReference type="Pfam" id="PF16350"/>
    </source>
</evidence>
<dbReference type="Gene3D" id="3.30.70.1400">
    <property type="entry name" value="Aminomethyltransferase beta-barrel domains"/>
    <property type="match status" value="1"/>
</dbReference>
<dbReference type="AlphaFoldDB" id="B3T101"/>
<dbReference type="Gene3D" id="3.30.9.10">
    <property type="entry name" value="D-Amino Acid Oxidase, subunit A, domain 2"/>
    <property type="match status" value="1"/>
</dbReference>
<dbReference type="Gene3D" id="3.30.1360.120">
    <property type="entry name" value="Probable tRNA modification gtpase trme, domain 1"/>
    <property type="match status" value="1"/>
</dbReference>
<evidence type="ECO:0000313" key="6">
    <source>
        <dbReference type="EMBL" id="ABZ06260.1"/>
    </source>
</evidence>
<dbReference type="SUPFAM" id="SSF54373">
    <property type="entry name" value="FAD-linked reductases, C-terminal domain"/>
    <property type="match status" value="1"/>
</dbReference>
<accession>B3T101</accession>
<organism evidence="6">
    <name type="scientific">uncultured marine microorganism HF4000_007I05</name>
    <dbReference type="NCBI Taxonomy" id="455511"/>
    <lineage>
        <taxon>unclassified sequences</taxon>
        <taxon>environmental samples</taxon>
    </lineage>
</organism>
<evidence type="ECO:0000259" key="2">
    <source>
        <dbReference type="Pfam" id="PF01266"/>
    </source>
</evidence>
<dbReference type="Pfam" id="PF16350">
    <property type="entry name" value="FAO_M"/>
    <property type="match status" value="1"/>
</dbReference>
<name>B3T101_9ZZZZ</name>